<dbReference type="AlphaFoldDB" id="A0A4V2MWY8"/>
<evidence type="ECO:0000256" key="1">
    <source>
        <dbReference type="SAM" id="Coils"/>
    </source>
</evidence>
<evidence type="ECO:0000313" key="4">
    <source>
        <dbReference type="Proteomes" id="UP000292702"/>
    </source>
</evidence>
<accession>A0A4V2MWY8</accession>
<gene>
    <name evidence="3" type="ORF">EIP91_011482</name>
</gene>
<proteinExistence type="predicted"/>
<dbReference type="Gene3D" id="3.40.50.300">
    <property type="entry name" value="P-loop containing nucleotide triphosphate hydrolases"/>
    <property type="match status" value="1"/>
</dbReference>
<dbReference type="CDD" id="cd00882">
    <property type="entry name" value="Ras_like_GTPase"/>
    <property type="match status" value="1"/>
</dbReference>
<dbReference type="OrthoDB" id="8954335at2759"/>
<sequence>MSFNAELTVAIMGATGTGKSTFVNLASGSHFQVGQSLRSCTAAVQVSEPFSVSGRRMRLVDTPGFDDTTKSDTEILRMIADHLAADYRQDKKLSGIIYMHRISDLRMSGVSKRNFSMYRNLCGEKTLRNVVIVTNMWGEIDPSVGAAREQELATDDILFKPVLDKGAIMLRHLNTVESAHAILQRFVDNHPEALAIQREVVDESRNLDATAAGLELQEEMRREIEEAQRRQAEELRRVQEAMAAAARAHELRQAEEIANARKAMEEETRRAQLAHQQELARQDEERRREEQQRAELERARLAEIEAQRVIAEEQRRLQEEMASRARAAEEEQARMREEIARRMRRAHRHGGGCTIA</sequence>
<keyword evidence="1" id="KW-0175">Coiled coil</keyword>
<reference evidence="3 4" key="1">
    <citation type="submission" date="2018-11" db="EMBL/GenBank/DDBJ databases">
        <title>Genome assembly of Steccherinum ochraceum LE-BIN_3174, the white-rot fungus of the Steccherinaceae family (The Residual Polyporoid clade, Polyporales, Basidiomycota).</title>
        <authorList>
            <person name="Fedorova T.V."/>
            <person name="Glazunova O.A."/>
            <person name="Landesman E.O."/>
            <person name="Moiseenko K.V."/>
            <person name="Psurtseva N.V."/>
            <person name="Savinova O.S."/>
            <person name="Shakhova N.V."/>
            <person name="Tyazhelova T.V."/>
            <person name="Vasina D.V."/>
        </authorList>
    </citation>
    <scope>NUCLEOTIDE SEQUENCE [LARGE SCALE GENOMIC DNA]</scope>
    <source>
        <strain evidence="3 4">LE-BIN_3174</strain>
    </source>
</reference>
<evidence type="ECO:0000259" key="2">
    <source>
        <dbReference type="Pfam" id="PF01926"/>
    </source>
</evidence>
<comment type="caution">
    <text evidence="3">The sequence shown here is derived from an EMBL/GenBank/DDBJ whole genome shotgun (WGS) entry which is preliminary data.</text>
</comment>
<evidence type="ECO:0000313" key="3">
    <source>
        <dbReference type="EMBL" id="TCD68117.1"/>
    </source>
</evidence>
<protein>
    <recommendedName>
        <fullName evidence="2">G domain-containing protein</fullName>
    </recommendedName>
</protein>
<feature type="coiled-coil region" evidence="1">
    <location>
        <begin position="214"/>
        <end position="345"/>
    </location>
</feature>
<dbReference type="SUPFAM" id="SSF52540">
    <property type="entry name" value="P-loop containing nucleoside triphosphate hydrolases"/>
    <property type="match status" value="1"/>
</dbReference>
<dbReference type="Pfam" id="PF01926">
    <property type="entry name" value="MMR_HSR1"/>
    <property type="match status" value="1"/>
</dbReference>
<keyword evidence="4" id="KW-1185">Reference proteome</keyword>
<dbReference type="GO" id="GO:0005525">
    <property type="term" value="F:GTP binding"/>
    <property type="evidence" value="ECO:0007669"/>
    <property type="project" value="InterPro"/>
</dbReference>
<dbReference type="Proteomes" id="UP000292702">
    <property type="component" value="Unassembled WGS sequence"/>
</dbReference>
<feature type="domain" description="G" evidence="2">
    <location>
        <begin position="8"/>
        <end position="76"/>
    </location>
</feature>
<dbReference type="InterPro" id="IPR006073">
    <property type="entry name" value="GTP-bd"/>
</dbReference>
<name>A0A4V2MWY8_9APHY</name>
<dbReference type="InterPro" id="IPR027417">
    <property type="entry name" value="P-loop_NTPase"/>
</dbReference>
<dbReference type="STRING" id="92696.A0A4V2MWY8"/>
<organism evidence="3 4">
    <name type="scientific">Steccherinum ochraceum</name>
    <dbReference type="NCBI Taxonomy" id="92696"/>
    <lineage>
        <taxon>Eukaryota</taxon>
        <taxon>Fungi</taxon>
        <taxon>Dikarya</taxon>
        <taxon>Basidiomycota</taxon>
        <taxon>Agaricomycotina</taxon>
        <taxon>Agaricomycetes</taxon>
        <taxon>Polyporales</taxon>
        <taxon>Steccherinaceae</taxon>
        <taxon>Steccherinum</taxon>
    </lineage>
</organism>
<dbReference type="EMBL" id="RWJN01000075">
    <property type="protein sequence ID" value="TCD68117.1"/>
    <property type="molecule type" value="Genomic_DNA"/>
</dbReference>